<evidence type="ECO:0000313" key="2">
    <source>
        <dbReference type="Proteomes" id="UP000196355"/>
    </source>
</evidence>
<comment type="caution">
    <text evidence="1">The sequence shown here is derived from an EMBL/GenBank/DDBJ whole genome shotgun (WGS) entry which is preliminary data.</text>
</comment>
<reference evidence="2" key="1">
    <citation type="submission" date="2017-02" db="EMBL/GenBank/DDBJ databases">
        <authorList>
            <person name="Tetz G."/>
            <person name="Tetz V."/>
        </authorList>
    </citation>
    <scope>NUCLEOTIDE SEQUENCE [LARGE SCALE GENOMIC DNA]</scope>
    <source>
        <strain evidence="2">VT16-26</strain>
    </source>
</reference>
<dbReference type="EMBL" id="MVAG01000122">
    <property type="protein sequence ID" value="OVE56287.1"/>
    <property type="molecule type" value="Genomic_DNA"/>
</dbReference>
<dbReference type="AlphaFoldDB" id="A0A202BXS2"/>
<protein>
    <submittedName>
        <fullName evidence="1">Uncharacterized protein</fullName>
    </submittedName>
</protein>
<sequence>MMIKKILRFKMKVWHEYYYSITNTFKMENLLANKDLINKYLRLVIKQQFNTEIDLRGEYTFTENLVSKKPIIATTFSEKILSQPDIKMVLTSVITEINIGVCTTEQMQKAVEIYPETDSREMQEIV</sequence>
<dbReference type="Proteomes" id="UP000196355">
    <property type="component" value="Unassembled WGS sequence"/>
</dbReference>
<name>A0A202BXS2_9FLAO</name>
<evidence type="ECO:0000313" key="1">
    <source>
        <dbReference type="EMBL" id="OVE56287.1"/>
    </source>
</evidence>
<proteinExistence type="predicted"/>
<organism evidence="1 2">
    <name type="scientific">Chryseobacterium mucoviscidosis</name>
    <dbReference type="NCBI Taxonomy" id="1945581"/>
    <lineage>
        <taxon>Bacteria</taxon>
        <taxon>Pseudomonadati</taxon>
        <taxon>Bacteroidota</taxon>
        <taxon>Flavobacteriia</taxon>
        <taxon>Flavobacteriales</taxon>
        <taxon>Weeksellaceae</taxon>
        <taxon>Chryseobacterium group</taxon>
        <taxon>Chryseobacterium</taxon>
    </lineage>
</organism>
<accession>A0A202BXS2</accession>
<keyword evidence="2" id="KW-1185">Reference proteome</keyword>
<gene>
    <name evidence="1" type="ORF">B0E34_12125</name>
</gene>